<keyword evidence="3" id="KW-0028">Amino-acid biosynthesis</keyword>
<evidence type="ECO:0000259" key="4">
    <source>
        <dbReference type="Pfam" id="PF08501"/>
    </source>
</evidence>
<dbReference type="EMBL" id="CP145607">
    <property type="protein sequence ID" value="WWM69772.1"/>
    <property type="molecule type" value="Genomic_DNA"/>
</dbReference>
<feature type="domain" description="Shikimate dehydrogenase substrate binding N-terminal" evidence="4">
    <location>
        <begin position="10"/>
        <end position="93"/>
    </location>
</feature>
<dbReference type="SUPFAM" id="SSF51735">
    <property type="entry name" value="NAD(P)-binding Rossmann-fold domains"/>
    <property type="match status" value="1"/>
</dbReference>
<reference evidence="6 7" key="1">
    <citation type="submission" date="2024-02" db="EMBL/GenBank/DDBJ databases">
        <title>Full genome sequence of Sphingomonas kaistensis.</title>
        <authorList>
            <person name="Poletto B.L."/>
            <person name="Silva G."/>
            <person name="Galante D."/>
            <person name="Campos K.R."/>
            <person name="Santos M.B.N."/>
            <person name="Sacchi C.T."/>
        </authorList>
    </citation>
    <scope>NUCLEOTIDE SEQUENCE [LARGE SCALE GENOMIC DNA]</scope>
    <source>
        <strain evidence="6 7">MA4R</strain>
    </source>
</reference>
<comment type="pathway">
    <text evidence="1">Metabolic intermediate biosynthesis; chorismate biosynthesis; chorismate from D-erythrose 4-phosphate and phosphoenolpyruvate: step 4/7.</text>
</comment>
<evidence type="ECO:0000256" key="2">
    <source>
        <dbReference type="ARBA" id="ARBA00023002"/>
    </source>
</evidence>
<dbReference type="Pfam" id="PF08501">
    <property type="entry name" value="Shikimate_dh_N"/>
    <property type="match status" value="1"/>
</dbReference>
<keyword evidence="3" id="KW-0057">Aromatic amino acid biosynthesis</keyword>
<gene>
    <name evidence="6" type="ORF">V6R86_03460</name>
</gene>
<dbReference type="PANTHER" id="PTHR21089">
    <property type="entry name" value="SHIKIMATE DEHYDROGENASE"/>
    <property type="match status" value="1"/>
</dbReference>
<dbReference type="Proteomes" id="UP001382935">
    <property type="component" value="Chromosome"/>
</dbReference>
<dbReference type="Pfam" id="PF18317">
    <property type="entry name" value="SDH_C"/>
    <property type="match status" value="1"/>
</dbReference>
<dbReference type="InterPro" id="IPR046346">
    <property type="entry name" value="Aminoacid_DH-like_N_sf"/>
</dbReference>
<dbReference type="InterPro" id="IPR036291">
    <property type="entry name" value="NAD(P)-bd_dom_sf"/>
</dbReference>
<dbReference type="PANTHER" id="PTHR21089:SF1">
    <property type="entry name" value="BIFUNCTIONAL 3-DEHYDROQUINATE DEHYDRATASE_SHIKIMATE DEHYDROGENASE, CHLOROPLASTIC"/>
    <property type="match status" value="1"/>
</dbReference>
<keyword evidence="2" id="KW-0560">Oxidoreductase</keyword>
<keyword evidence="7" id="KW-1185">Reference proteome</keyword>
<accession>A0ABZ2G0X6</accession>
<evidence type="ECO:0000256" key="1">
    <source>
        <dbReference type="ARBA" id="ARBA00004871"/>
    </source>
</evidence>
<dbReference type="InterPro" id="IPR022893">
    <property type="entry name" value="Shikimate_DH_fam"/>
</dbReference>
<protein>
    <submittedName>
        <fullName evidence="6">Shikimate dehydrogenase</fullName>
    </submittedName>
</protein>
<evidence type="ECO:0000256" key="3">
    <source>
        <dbReference type="ARBA" id="ARBA00023141"/>
    </source>
</evidence>
<feature type="domain" description="SDH C-terminal" evidence="5">
    <location>
        <begin position="252"/>
        <end position="276"/>
    </location>
</feature>
<evidence type="ECO:0000259" key="5">
    <source>
        <dbReference type="Pfam" id="PF18317"/>
    </source>
</evidence>
<proteinExistence type="predicted"/>
<dbReference type="RefSeq" id="WP_338502138.1">
    <property type="nucleotide sequence ID" value="NZ_CP145607.1"/>
</dbReference>
<dbReference type="SUPFAM" id="SSF53223">
    <property type="entry name" value="Aminoacid dehydrogenase-like, N-terminal domain"/>
    <property type="match status" value="1"/>
</dbReference>
<evidence type="ECO:0000313" key="6">
    <source>
        <dbReference type="EMBL" id="WWM69772.1"/>
    </source>
</evidence>
<name>A0ABZ2G0X6_9SPHN</name>
<dbReference type="Gene3D" id="3.40.50.720">
    <property type="entry name" value="NAD(P)-binding Rossmann-like Domain"/>
    <property type="match status" value="1"/>
</dbReference>
<sequence length="286" mass="31151">MTSDIPYAEVIGDPVSHSKSPVIHNFWLGKLGLEGEYRATRVLKDEIEHYLHERRGDPLWRGCNVTMPLKELAAKKADALDQHAGRIGAINTLIPRNSGQKIVGYNTDWIAIRDLVAPLLATPKDVVVSMLGTGGAARAAVYAVRSVREPLFFYTYARTLIQAVAFRSKVGLPEDYAAGDLKEFCSIIGPFRLFEAASLIINATPLGSADAAPLCLELEAEGDIMLLDMVTNPAETELVTVARQAGINVATGFDMLIEQAAAAFLLLFGHEAPREYDTELRTLLTA</sequence>
<dbReference type="InterPro" id="IPR041121">
    <property type="entry name" value="SDH_C"/>
</dbReference>
<dbReference type="Gene3D" id="3.40.50.10860">
    <property type="entry name" value="Leucine Dehydrogenase, chain A, domain 1"/>
    <property type="match status" value="1"/>
</dbReference>
<dbReference type="InterPro" id="IPR013708">
    <property type="entry name" value="Shikimate_DH-bd_N"/>
</dbReference>
<evidence type="ECO:0000313" key="7">
    <source>
        <dbReference type="Proteomes" id="UP001382935"/>
    </source>
</evidence>
<organism evidence="6 7">
    <name type="scientific">Sphingomonas kaistensis</name>
    <dbReference type="NCBI Taxonomy" id="298708"/>
    <lineage>
        <taxon>Bacteria</taxon>
        <taxon>Pseudomonadati</taxon>
        <taxon>Pseudomonadota</taxon>
        <taxon>Alphaproteobacteria</taxon>
        <taxon>Sphingomonadales</taxon>
        <taxon>Sphingomonadaceae</taxon>
        <taxon>Sphingomonas</taxon>
    </lineage>
</organism>